<protein>
    <recommendedName>
        <fullName evidence="5">YXWGXW repeat-containing protein</fullName>
    </recommendedName>
</protein>
<evidence type="ECO:0000313" key="3">
    <source>
        <dbReference type="EMBL" id="RUL71115.1"/>
    </source>
</evidence>
<evidence type="ECO:0000313" key="4">
    <source>
        <dbReference type="Proteomes" id="UP000274358"/>
    </source>
</evidence>
<accession>A0A3S0PG51</accession>
<evidence type="ECO:0000256" key="2">
    <source>
        <dbReference type="SAM" id="SignalP"/>
    </source>
</evidence>
<feature type="compositionally biased region" description="Polar residues" evidence="1">
    <location>
        <begin position="396"/>
        <end position="407"/>
    </location>
</feature>
<feature type="signal peptide" evidence="2">
    <location>
        <begin position="1"/>
        <end position="31"/>
    </location>
</feature>
<feature type="region of interest" description="Disordered" evidence="1">
    <location>
        <begin position="314"/>
        <end position="337"/>
    </location>
</feature>
<feature type="region of interest" description="Disordered" evidence="1">
    <location>
        <begin position="370"/>
        <end position="407"/>
    </location>
</feature>
<feature type="chain" id="PRO_5018557624" description="YXWGXW repeat-containing protein" evidence="2">
    <location>
        <begin position="32"/>
        <end position="473"/>
    </location>
</feature>
<evidence type="ECO:0008006" key="5">
    <source>
        <dbReference type="Google" id="ProtNLM"/>
    </source>
</evidence>
<sequence>MKTLSLTQQVSKRTLLVRALAGLLGAVAAFAALPQKAEAGVFVGVGVSVGLPPPPLPVYEQPPIPGSGYIWTPGYWAWDGDEYYWVPGTWVVAPFYGALWTPGYWGWDDGFYAFHAGYWGYHVGFYGGIDYGCGYGGRGYEGGYWGPRGFYYNRTVNHITNVNVTNIYNKTVINNVNVNRVSYNGGHGGVMAHATPQEMTMARQSRMGPIAAQQQQMKLASQTPAMRASFNHGNPPIAATQHPGAFSGAGVTQARGAPAMASAPNMLHPGANTGQFASAAANAQRMNNSLAHAPQADPGHGTALRSANFAPHANMAGVPNRAQPSANTGQFTPAAANPQRMNNNVAHASQAQPNNNMAMHSANFAPHANAAAAPSMSRPGGGYSNTYRPGGAAGATPTSHPGQPMNMNTYRAPATAYHAAPAFHPAPVYRPQPQPQYRAPAAPEYHAYRPAPAPHPTGAAPHGGGGQRDAHHG</sequence>
<dbReference type="Pfam" id="PF12779">
    <property type="entry name" value="WXXGXW"/>
    <property type="match status" value="2"/>
</dbReference>
<comment type="caution">
    <text evidence="3">The sequence shown here is derived from an EMBL/GenBank/DDBJ whole genome shotgun (WGS) entry which is preliminary data.</text>
</comment>
<organism evidence="3 4">
    <name type="scientific">Dyella choica</name>
    <dbReference type="NCBI Taxonomy" id="1927959"/>
    <lineage>
        <taxon>Bacteria</taxon>
        <taxon>Pseudomonadati</taxon>
        <taxon>Pseudomonadota</taxon>
        <taxon>Gammaproteobacteria</taxon>
        <taxon>Lysobacterales</taxon>
        <taxon>Rhodanobacteraceae</taxon>
        <taxon>Dyella</taxon>
    </lineage>
</organism>
<dbReference type="RefSeq" id="WP_126686452.1">
    <property type="nucleotide sequence ID" value="NZ_RYYV01000019.1"/>
</dbReference>
<gene>
    <name evidence="3" type="ORF">EKH80_19415</name>
</gene>
<reference evidence="3 4" key="1">
    <citation type="submission" date="2018-12" db="EMBL/GenBank/DDBJ databases">
        <title>Dyella dinghuensis sp. nov. DHOA06 and Dyella choica sp. nov. 4M-K27, isolated from forest soil.</title>
        <authorList>
            <person name="Qiu L.-H."/>
            <person name="Gao Z.-H."/>
        </authorList>
    </citation>
    <scope>NUCLEOTIDE SEQUENCE [LARGE SCALE GENOMIC DNA]</scope>
    <source>
        <strain evidence="3 4">4M-K27</strain>
    </source>
</reference>
<feature type="compositionally biased region" description="Polar residues" evidence="1">
    <location>
        <begin position="322"/>
        <end position="331"/>
    </location>
</feature>
<dbReference type="PROSITE" id="PS51318">
    <property type="entry name" value="TAT"/>
    <property type="match status" value="1"/>
</dbReference>
<dbReference type="InterPro" id="IPR024447">
    <property type="entry name" value="YXWGXW_rpt"/>
</dbReference>
<keyword evidence="4" id="KW-1185">Reference proteome</keyword>
<feature type="compositionally biased region" description="Polar residues" evidence="1">
    <location>
        <begin position="215"/>
        <end position="224"/>
    </location>
</feature>
<name>A0A3S0PG51_9GAMM</name>
<dbReference type="AlphaFoldDB" id="A0A3S0PG51"/>
<feature type="region of interest" description="Disordered" evidence="1">
    <location>
        <begin position="215"/>
        <end position="242"/>
    </location>
</feature>
<proteinExistence type="predicted"/>
<dbReference type="Proteomes" id="UP000274358">
    <property type="component" value="Unassembled WGS sequence"/>
</dbReference>
<feature type="compositionally biased region" description="Low complexity" evidence="1">
    <location>
        <begin position="446"/>
        <end position="460"/>
    </location>
</feature>
<keyword evidence="2" id="KW-0732">Signal</keyword>
<dbReference type="EMBL" id="RYYV01000019">
    <property type="protein sequence ID" value="RUL71115.1"/>
    <property type="molecule type" value="Genomic_DNA"/>
</dbReference>
<feature type="region of interest" description="Disordered" evidence="1">
    <location>
        <begin position="446"/>
        <end position="473"/>
    </location>
</feature>
<dbReference type="OrthoDB" id="983175at2"/>
<dbReference type="InterPro" id="IPR006311">
    <property type="entry name" value="TAT_signal"/>
</dbReference>
<evidence type="ECO:0000256" key="1">
    <source>
        <dbReference type="SAM" id="MobiDB-lite"/>
    </source>
</evidence>